<accession>A0AAV9C0N6</accession>
<dbReference type="AlphaFoldDB" id="A0AAV9C0N6"/>
<dbReference type="Proteomes" id="UP001180020">
    <property type="component" value="Unassembled WGS sequence"/>
</dbReference>
<dbReference type="Pfam" id="PF02458">
    <property type="entry name" value="Transferase"/>
    <property type="match status" value="1"/>
</dbReference>
<dbReference type="InterPro" id="IPR023213">
    <property type="entry name" value="CAT-like_dom_sf"/>
</dbReference>
<comment type="caution">
    <text evidence="1">The sequence shown here is derived from an EMBL/GenBank/DDBJ whole genome shotgun (WGS) entry which is preliminary data.</text>
</comment>
<dbReference type="Gene3D" id="3.30.559.10">
    <property type="entry name" value="Chloramphenicol acetyltransferase-like domain"/>
    <property type="match status" value="1"/>
</dbReference>
<reference evidence="1" key="1">
    <citation type="journal article" date="2023" name="Nat. Commun.">
        <title>Diploid and tetraploid genomes of Acorus and the evolution of monocots.</title>
        <authorList>
            <person name="Ma L."/>
            <person name="Liu K.W."/>
            <person name="Li Z."/>
            <person name="Hsiao Y.Y."/>
            <person name="Qi Y."/>
            <person name="Fu T."/>
            <person name="Tang G.D."/>
            <person name="Zhang D."/>
            <person name="Sun W.H."/>
            <person name="Liu D.K."/>
            <person name="Li Y."/>
            <person name="Chen G.Z."/>
            <person name="Liu X.D."/>
            <person name="Liao X.Y."/>
            <person name="Jiang Y.T."/>
            <person name="Yu X."/>
            <person name="Hao Y."/>
            <person name="Huang J."/>
            <person name="Zhao X.W."/>
            <person name="Ke S."/>
            <person name="Chen Y.Y."/>
            <person name="Wu W.L."/>
            <person name="Hsu J.L."/>
            <person name="Lin Y.F."/>
            <person name="Huang M.D."/>
            <person name="Li C.Y."/>
            <person name="Huang L."/>
            <person name="Wang Z.W."/>
            <person name="Zhao X."/>
            <person name="Zhong W.Y."/>
            <person name="Peng D.H."/>
            <person name="Ahmad S."/>
            <person name="Lan S."/>
            <person name="Zhang J.S."/>
            <person name="Tsai W.C."/>
            <person name="Van de Peer Y."/>
            <person name="Liu Z.J."/>
        </authorList>
    </citation>
    <scope>NUCLEOTIDE SEQUENCE</scope>
    <source>
        <strain evidence="1">CP</strain>
    </source>
</reference>
<sequence length="145" mass="16550">MERVDLSQAADAVHDFLSVAKTEEHFRGLIDWVETRRPQQLVATVYGDQDPGSTAVVVSSGKGFPIKKMDFGWGRPVFGSYHFLWRGSAGYVMPMPSMSKDGDWIVYIHMSRRHLDFLDADHEATQFFRPLTPDYLCLRSLSLHD</sequence>
<gene>
    <name evidence="1" type="ORF">QJS10_CPB22g01527</name>
</gene>
<reference evidence="1" key="2">
    <citation type="submission" date="2023-06" db="EMBL/GenBank/DDBJ databases">
        <authorList>
            <person name="Ma L."/>
            <person name="Liu K.-W."/>
            <person name="Li Z."/>
            <person name="Hsiao Y.-Y."/>
            <person name="Qi Y."/>
            <person name="Fu T."/>
            <person name="Tang G."/>
            <person name="Zhang D."/>
            <person name="Sun W.-H."/>
            <person name="Liu D.-K."/>
            <person name="Li Y."/>
            <person name="Chen G.-Z."/>
            <person name="Liu X.-D."/>
            <person name="Liao X.-Y."/>
            <person name="Jiang Y.-T."/>
            <person name="Yu X."/>
            <person name="Hao Y."/>
            <person name="Huang J."/>
            <person name="Zhao X.-W."/>
            <person name="Ke S."/>
            <person name="Chen Y.-Y."/>
            <person name="Wu W.-L."/>
            <person name="Hsu J.-L."/>
            <person name="Lin Y.-F."/>
            <person name="Huang M.-D."/>
            <person name="Li C.-Y."/>
            <person name="Huang L."/>
            <person name="Wang Z.-W."/>
            <person name="Zhao X."/>
            <person name="Zhong W.-Y."/>
            <person name="Peng D.-H."/>
            <person name="Ahmad S."/>
            <person name="Lan S."/>
            <person name="Zhang J.-S."/>
            <person name="Tsai W.-C."/>
            <person name="Van De Peer Y."/>
            <person name="Liu Z.-J."/>
        </authorList>
    </citation>
    <scope>NUCLEOTIDE SEQUENCE</scope>
    <source>
        <strain evidence="1">CP</strain>
        <tissue evidence="1">Leaves</tissue>
    </source>
</reference>
<keyword evidence="2" id="KW-1185">Reference proteome</keyword>
<evidence type="ECO:0000313" key="2">
    <source>
        <dbReference type="Proteomes" id="UP001180020"/>
    </source>
</evidence>
<name>A0AAV9C0N6_ACOCL</name>
<proteinExistence type="predicted"/>
<organism evidence="1 2">
    <name type="scientific">Acorus calamus</name>
    <name type="common">Sweet flag</name>
    <dbReference type="NCBI Taxonomy" id="4465"/>
    <lineage>
        <taxon>Eukaryota</taxon>
        <taxon>Viridiplantae</taxon>
        <taxon>Streptophyta</taxon>
        <taxon>Embryophyta</taxon>
        <taxon>Tracheophyta</taxon>
        <taxon>Spermatophyta</taxon>
        <taxon>Magnoliopsida</taxon>
        <taxon>Liliopsida</taxon>
        <taxon>Acoraceae</taxon>
        <taxon>Acorus</taxon>
    </lineage>
</organism>
<protein>
    <submittedName>
        <fullName evidence="1">Uncharacterized protein</fullName>
    </submittedName>
</protein>
<dbReference type="EMBL" id="JAUJYO010000022">
    <property type="protein sequence ID" value="KAK1282284.1"/>
    <property type="molecule type" value="Genomic_DNA"/>
</dbReference>
<evidence type="ECO:0000313" key="1">
    <source>
        <dbReference type="EMBL" id="KAK1282284.1"/>
    </source>
</evidence>